<organism evidence="2 3">
    <name type="scientific">Heterodermia speciosa</name>
    <dbReference type="NCBI Taxonomy" id="116794"/>
    <lineage>
        <taxon>Eukaryota</taxon>
        <taxon>Fungi</taxon>
        <taxon>Dikarya</taxon>
        <taxon>Ascomycota</taxon>
        <taxon>Pezizomycotina</taxon>
        <taxon>Lecanoromycetes</taxon>
        <taxon>OSLEUM clade</taxon>
        <taxon>Lecanoromycetidae</taxon>
        <taxon>Caliciales</taxon>
        <taxon>Physciaceae</taxon>
        <taxon>Heterodermia</taxon>
    </lineage>
</organism>
<dbReference type="Proteomes" id="UP000664521">
    <property type="component" value="Unassembled WGS sequence"/>
</dbReference>
<evidence type="ECO:0000313" key="2">
    <source>
        <dbReference type="EMBL" id="CAF9927235.1"/>
    </source>
</evidence>
<dbReference type="OrthoDB" id="5271838at2759"/>
<reference evidence="2" key="1">
    <citation type="submission" date="2021-03" db="EMBL/GenBank/DDBJ databases">
        <authorList>
            <person name="Tagirdzhanova G."/>
        </authorList>
    </citation>
    <scope>NUCLEOTIDE SEQUENCE</scope>
</reference>
<protein>
    <submittedName>
        <fullName evidence="2">Uncharacterized protein</fullName>
    </submittedName>
</protein>
<gene>
    <name evidence="2" type="ORF">HETSPECPRED_006518</name>
</gene>
<accession>A0A8H3IN99</accession>
<dbReference type="AlphaFoldDB" id="A0A8H3IN99"/>
<name>A0A8H3IN99_9LECA</name>
<keyword evidence="3" id="KW-1185">Reference proteome</keyword>
<feature type="signal peptide" evidence="1">
    <location>
        <begin position="1"/>
        <end position="19"/>
    </location>
</feature>
<dbReference type="EMBL" id="CAJPDS010000044">
    <property type="protein sequence ID" value="CAF9927235.1"/>
    <property type="molecule type" value="Genomic_DNA"/>
</dbReference>
<comment type="caution">
    <text evidence="2">The sequence shown here is derived from an EMBL/GenBank/DDBJ whole genome shotgun (WGS) entry which is preliminary data.</text>
</comment>
<proteinExistence type="predicted"/>
<sequence>MLSITTALFFSLLTPFVFANPIEVRDPSPSWPERFALLDRDGCYKLKRELGIENDAVPDFMKRQCDPNNPCVCVCGGC</sequence>
<feature type="chain" id="PRO_5034015817" evidence="1">
    <location>
        <begin position="20"/>
        <end position="78"/>
    </location>
</feature>
<evidence type="ECO:0000313" key="3">
    <source>
        <dbReference type="Proteomes" id="UP000664521"/>
    </source>
</evidence>
<keyword evidence="1" id="KW-0732">Signal</keyword>
<evidence type="ECO:0000256" key="1">
    <source>
        <dbReference type="SAM" id="SignalP"/>
    </source>
</evidence>